<evidence type="ECO:0000313" key="2">
    <source>
        <dbReference type="Proteomes" id="UP000187486"/>
    </source>
</evidence>
<protein>
    <submittedName>
        <fullName evidence="1">Uncharacterized protein</fullName>
    </submittedName>
</protein>
<name>A0A1R0KZ18_9PSEU</name>
<dbReference type="AlphaFoldDB" id="A0A1R0KZ18"/>
<organism evidence="1 2">
    <name type="scientific">Amycolatopsis coloradensis</name>
    <dbReference type="NCBI Taxonomy" id="76021"/>
    <lineage>
        <taxon>Bacteria</taxon>
        <taxon>Bacillati</taxon>
        <taxon>Actinomycetota</taxon>
        <taxon>Actinomycetes</taxon>
        <taxon>Pseudonocardiales</taxon>
        <taxon>Pseudonocardiaceae</taxon>
        <taxon>Amycolatopsis</taxon>
    </lineage>
</organism>
<comment type="caution">
    <text evidence="1">The sequence shown here is derived from an EMBL/GenBank/DDBJ whole genome shotgun (WGS) entry which is preliminary data.</text>
</comment>
<dbReference type="OrthoDB" id="3633531at2"/>
<gene>
    <name evidence="1" type="ORF">BS329_08615</name>
</gene>
<sequence length="62" mass="6535">MQTMVADNVRSLLAETGITTATAERADFAIDHFDHWSNQAAGTAFNCFTGACCVAPPLAEAC</sequence>
<dbReference type="EMBL" id="MQUQ01000004">
    <property type="protein sequence ID" value="OLZ54575.1"/>
    <property type="molecule type" value="Genomic_DNA"/>
</dbReference>
<evidence type="ECO:0000313" key="1">
    <source>
        <dbReference type="EMBL" id="OLZ54575.1"/>
    </source>
</evidence>
<dbReference type="Proteomes" id="UP000187486">
    <property type="component" value="Unassembled WGS sequence"/>
</dbReference>
<dbReference type="RefSeq" id="WP_076157699.1">
    <property type="nucleotide sequence ID" value="NZ_JBEZVB010000023.1"/>
</dbReference>
<proteinExistence type="predicted"/>
<keyword evidence="2" id="KW-1185">Reference proteome</keyword>
<accession>A0A1R0KZ18</accession>
<reference evidence="1 2" key="1">
    <citation type="submission" date="2016-01" db="EMBL/GenBank/DDBJ databases">
        <title>Amycolatopsis coloradensis genome sequencing and assembly.</title>
        <authorList>
            <person name="Mayilraj S."/>
        </authorList>
    </citation>
    <scope>NUCLEOTIDE SEQUENCE [LARGE SCALE GENOMIC DNA]</scope>
    <source>
        <strain evidence="1 2">DSM 44225</strain>
    </source>
</reference>